<dbReference type="EMBL" id="JAFREL020000001">
    <property type="protein sequence ID" value="MEO1769976.1"/>
    <property type="molecule type" value="Genomic_DNA"/>
</dbReference>
<protein>
    <recommendedName>
        <fullName evidence="3">Alternate signal-mediated exported protein</fullName>
    </recommendedName>
</protein>
<sequence>MKERKKKKLLAIAALLALVAVISGTFAWITSQQQRINRVESAAVVDDSVTVNEKWEPKPMVPGTEATKEVSVTNTGNANVFVRVSYEEVLKHLASKGVVSHGDNTVTGAKYDPSATNTLTSHVPVKYSADKISATNGFSEVTDPSTQVTGLEADTKLFVKGGLTIDPTTSERSVSYEAVVVHEYATGEYQAMQYTVTPTEAIADRAVAAKDWKFAVSDLKYSYYAGGYQNAVMNWAKSSLPNKDNTLTGHALLGTTGNRHGVDYDYTIGTLGIASIPTPTPAADADQVPLANNDVKGVQADKIGLSKNHIRIGYSTDITTVAALTATKWVYNKDDGWFYFTEPLKPSVTTPDLLKKLIYDKDLGGEYTNATYDLVVKMEAIQATEEALKDSAGWDLDGATSGSDTDTIVQQLVARIGA</sequence>
<organism evidence="1 2">
    <name type="scientific">Candidatus Enterococcus ferrettii</name>
    <dbReference type="NCBI Taxonomy" id="2815324"/>
    <lineage>
        <taxon>Bacteria</taxon>
        <taxon>Bacillati</taxon>
        <taxon>Bacillota</taxon>
        <taxon>Bacilli</taxon>
        <taxon>Lactobacillales</taxon>
        <taxon>Enterococcaceae</taxon>
        <taxon>Enterococcus</taxon>
    </lineage>
</organism>
<reference evidence="1 2" key="1">
    <citation type="submission" date="2024-02" db="EMBL/GenBank/DDBJ databases">
        <title>The Genome Sequence of Enterococcus sp. DIV0159.</title>
        <authorList>
            <person name="Earl A."/>
            <person name="Manson A."/>
            <person name="Gilmore M."/>
            <person name="Sanders J."/>
            <person name="Shea T."/>
            <person name="Howe W."/>
            <person name="Livny J."/>
            <person name="Cuomo C."/>
            <person name="Neafsey D."/>
            <person name="Birren B."/>
        </authorList>
    </citation>
    <scope>NUCLEOTIDE SEQUENCE [LARGE SCALE GENOMIC DNA]</scope>
    <source>
        <strain evidence="1 2">665A</strain>
    </source>
</reference>
<keyword evidence="2" id="KW-1185">Reference proteome</keyword>
<evidence type="ECO:0008006" key="3">
    <source>
        <dbReference type="Google" id="ProtNLM"/>
    </source>
</evidence>
<comment type="caution">
    <text evidence="1">The sequence shown here is derived from an EMBL/GenBank/DDBJ whole genome shotgun (WGS) entry which is preliminary data.</text>
</comment>
<gene>
    <name evidence="1" type="ORF">JZO67_001927</name>
</gene>
<proteinExistence type="predicted"/>
<accession>A0ABV0EN34</accession>
<evidence type="ECO:0000313" key="2">
    <source>
        <dbReference type="Proteomes" id="UP000664357"/>
    </source>
</evidence>
<dbReference type="Proteomes" id="UP000664357">
    <property type="component" value="Unassembled WGS sequence"/>
</dbReference>
<name>A0ABV0EN34_9ENTE</name>
<dbReference type="RefSeq" id="WP_207702630.1">
    <property type="nucleotide sequence ID" value="NZ_JAFREL020000001.1"/>
</dbReference>
<evidence type="ECO:0000313" key="1">
    <source>
        <dbReference type="EMBL" id="MEO1769976.1"/>
    </source>
</evidence>